<organism evidence="2 3">
    <name type="scientific">Coccidioides immitis RMSCC 3703</name>
    <dbReference type="NCBI Taxonomy" id="454286"/>
    <lineage>
        <taxon>Eukaryota</taxon>
        <taxon>Fungi</taxon>
        <taxon>Dikarya</taxon>
        <taxon>Ascomycota</taxon>
        <taxon>Pezizomycotina</taxon>
        <taxon>Eurotiomycetes</taxon>
        <taxon>Eurotiomycetidae</taxon>
        <taxon>Onygenales</taxon>
        <taxon>Onygenaceae</taxon>
        <taxon>Coccidioides</taxon>
    </lineage>
</organism>
<evidence type="ECO:0000313" key="3">
    <source>
        <dbReference type="Proteomes" id="UP000054559"/>
    </source>
</evidence>
<dbReference type="InterPro" id="IPR028364">
    <property type="entry name" value="Ribosomal_uL1/biogenesis"/>
</dbReference>
<evidence type="ECO:0000256" key="1">
    <source>
        <dbReference type="SAM" id="MobiDB-lite"/>
    </source>
</evidence>
<dbReference type="Pfam" id="PF00687">
    <property type="entry name" value="Ribosomal_L1"/>
    <property type="match status" value="1"/>
</dbReference>
<dbReference type="CDD" id="cd00403">
    <property type="entry name" value="Ribosomal_L1"/>
    <property type="match status" value="1"/>
</dbReference>
<name>A0A0J8U2W3_COCIT</name>
<feature type="compositionally biased region" description="Acidic residues" evidence="1">
    <location>
        <begin position="56"/>
        <end position="65"/>
    </location>
</feature>
<dbReference type="AlphaFoldDB" id="A0A0J8U2W3"/>
<protein>
    <submittedName>
        <fullName evidence="2">Ribosomal L1 domain containing protein 1</fullName>
    </submittedName>
</protein>
<dbReference type="InterPro" id="IPR016095">
    <property type="entry name" value="Ribosomal_uL1_3-a/b-sand"/>
</dbReference>
<evidence type="ECO:0000313" key="2">
    <source>
        <dbReference type="EMBL" id="KMU81002.1"/>
    </source>
</evidence>
<dbReference type="FunFam" id="3.40.50.790:FF:000006">
    <property type="entry name" value="Electron transfer flavoprotein alpha-subunit"/>
    <property type="match status" value="1"/>
</dbReference>
<feature type="region of interest" description="Disordered" evidence="1">
    <location>
        <begin position="201"/>
        <end position="220"/>
    </location>
</feature>
<dbReference type="STRING" id="454286.A0A0J8U2W3"/>
<feature type="region of interest" description="Disordered" evidence="1">
    <location>
        <begin position="39"/>
        <end position="65"/>
    </location>
</feature>
<feature type="compositionally biased region" description="Basic and acidic residues" evidence="1">
    <location>
        <begin position="319"/>
        <end position="331"/>
    </location>
</feature>
<dbReference type="Gene3D" id="3.40.50.790">
    <property type="match status" value="1"/>
</dbReference>
<dbReference type="EMBL" id="DS268196">
    <property type="protein sequence ID" value="KMU81002.1"/>
    <property type="molecule type" value="Genomic_DNA"/>
</dbReference>
<dbReference type="SUPFAM" id="SSF56808">
    <property type="entry name" value="Ribosomal protein L1"/>
    <property type="match status" value="1"/>
</dbReference>
<proteinExistence type="predicted"/>
<gene>
    <name evidence="2" type="ORF">CISG_08851</name>
</gene>
<sequence>MAVSSEELTIKATSGSPYQLNNEQVIRASTALLRHIKSEEKKKAEESTVKQLPIDGDSDSEGEEVSGEDVPVWLILTTKKHIVDKNRLKPGKIPVPHSLNTSSSLNICLITADPQRAVKDVIADEAFPKSLASRITKVIGLTKLKERYKSFESRRMLLSEHDVFLADDRIILRLIKTLGKTFFKSNKRPIPVRIEEIQKANGKRLKKDDKKRPPPGEKYAAVASPEIVAREIEKTLDCIPVHLAPATTAAIKVGTSRFTPQQITENIEAVVKGMTDKFVTKGWRNVKAIHVKGANTVAMPIWLASELWLEDSDVRENEEQSEVKAIEGSKKSDKKRKAVKAADDSNSKKRKVTEDDVIGTFLHCRTKSAERGITIEDEVENELKNHSTPSHTFLPALTMIPLARQSILRAARSQFYPSSTSSLFRSQQLSALSRLLSTLAVLEQRDGKIQGASLSAIAAATKLGAP</sequence>
<feature type="compositionally biased region" description="Basic and acidic residues" evidence="1">
    <location>
        <begin position="39"/>
        <end position="48"/>
    </location>
</feature>
<feature type="compositionally biased region" description="Basic and acidic residues" evidence="1">
    <location>
        <begin position="206"/>
        <end position="215"/>
    </location>
</feature>
<dbReference type="Proteomes" id="UP000054559">
    <property type="component" value="Unassembled WGS sequence"/>
</dbReference>
<feature type="region of interest" description="Disordered" evidence="1">
    <location>
        <begin position="319"/>
        <end position="349"/>
    </location>
</feature>
<accession>A0A0J8U2W3</accession>
<reference evidence="3" key="1">
    <citation type="journal article" date="2010" name="Genome Res.">
        <title>Population genomic sequencing of Coccidioides fungi reveals recent hybridization and transposon control.</title>
        <authorList>
            <person name="Neafsey D.E."/>
            <person name="Barker B.M."/>
            <person name="Sharpton T.J."/>
            <person name="Stajich J.E."/>
            <person name="Park D.J."/>
            <person name="Whiston E."/>
            <person name="Hung C.-Y."/>
            <person name="McMahan C."/>
            <person name="White J."/>
            <person name="Sykes S."/>
            <person name="Heiman D."/>
            <person name="Young S."/>
            <person name="Zeng Q."/>
            <person name="Abouelleil A."/>
            <person name="Aftuck L."/>
            <person name="Bessette D."/>
            <person name="Brown A."/>
            <person name="FitzGerald M."/>
            <person name="Lui A."/>
            <person name="Macdonald J.P."/>
            <person name="Priest M."/>
            <person name="Orbach M.J."/>
            <person name="Galgiani J.N."/>
            <person name="Kirkland T.N."/>
            <person name="Cole G.T."/>
            <person name="Birren B.W."/>
            <person name="Henn M.R."/>
            <person name="Taylor J.W."/>
            <person name="Rounsley S.D."/>
        </authorList>
    </citation>
    <scope>NUCLEOTIDE SEQUENCE [LARGE SCALE GENOMIC DNA]</scope>
    <source>
        <strain evidence="3">RMSCC 3703</strain>
    </source>
</reference>
<dbReference type="InterPro" id="IPR023674">
    <property type="entry name" value="Ribosomal_uL1-like"/>
</dbReference>
<dbReference type="OrthoDB" id="10251727at2759"/>